<evidence type="ECO:0000313" key="3">
    <source>
        <dbReference type="Proteomes" id="UP000649829"/>
    </source>
</evidence>
<sequence length="129" mass="14115">MMDALEPYILEILGIIITAAIAFAAAQLKRWTGIEIEAKHREALHSAMMSGVESAMQNGPSKAADMLVEEAIAYAKASVPDAIAKLAPDNFILQRLAERYVRKALDQLPGFVEKAPATTSIDYSDQRLR</sequence>
<dbReference type="EMBL" id="BMLF01000001">
    <property type="protein sequence ID" value="GGL91505.1"/>
    <property type="molecule type" value="Genomic_DNA"/>
</dbReference>
<proteinExistence type="predicted"/>
<reference evidence="2" key="2">
    <citation type="submission" date="2020-09" db="EMBL/GenBank/DDBJ databases">
        <authorList>
            <person name="Sun Q."/>
            <person name="Zhou Y."/>
        </authorList>
    </citation>
    <scope>NUCLEOTIDE SEQUENCE</scope>
    <source>
        <strain evidence="2">CGMCC 1.6293</strain>
    </source>
</reference>
<feature type="transmembrane region" description="Helical" evidence="1">
    <location>
        <begin position="6"/>
        <end position="26"/>
    </location>
</feature>
<dbReference type="Proteomes" id="UP000649829">
    <property type="component" value="Unassembled WGS sequence"/>
</dbReference>
<comment type="caution">
    <text evidence="2">The sequence shown here is derived from an EMBL/GenBank/DDBJ whole genome shotgun (WGS) entry which is preliminary data.</text>
</comment>
<keyword evidence="1" id="KW-0812">Transmembrane</keyword>
<keyword evidence="3" id="KW-1185">Reference proteome</keyword>
<evidence type="ECO:0000313" key="2">
    <source>
        <dbReference type="EMBL" id="GGL91505.1"/>
    </source>
</evidence>
<dbReference type="AlphaFoldDB" id="A0A917SP28"/>
<organism evidence="2 3">
    <name type="scientific">Pseudooceanicola nanhaiensis</name>
    <dbReference type="NCBI Taxonomy" id="375761"/>
    <lineage>
        <taxon>Bacteria</taxon>
        <taxon>Pseudomonadati</taxon>
        <taxon>Pseudomonadota</taxon>
        <taxon>Alphaproteobacteria</taxon>
        <taxon>Rhodobacterales</taxon>
        <taxon>Paracoccaceae</taxon>
        <taxon>Pseudooceanicola</taxon>
    </lineage>
</organism>
<dbReference type="RefSeq" id="WP_051630343.1">
    <property type="nucleotide sequence ID" value="NZ_BMLF01000001.1"/>
</dbReference>
<name>A0A917SP28_9RHOB</name>
<reference evidence="2" key="1">
    <citation type="journal article" date="2014" name="Int. J. Syst. Evol. Microbiol.">
        <title>Complete genome sequence of Corynebacterium casei LMG S-19264T (=DSM 44701T), isolated from a smear-ripened cheese.</title>
        <authorList>
            <consortium name="US DOE Joint Genome Institute (JGI-PGF)"/>
            <person name="Walter F."/>
            <person name="Albersmeier A."/>
            <person name="Kalinowski J."/>
            <person name="Ruckert C."/>
        </authorList>
    </citation>
    <scope>NUCLEOTIDE SEQUENCE</scope>
    <source>
        <strain evidence="2">CGMCC 1.6293</strain>
    </source>
</reference>
<accession>A0A917SP28</accession>
<keyword evidence="1" id="KW-0472">Membrane</keyword>
<evidence type="ECO:0000256" key="1">
    <source>
        <dbReference type="SAM" id="Phobius"/>
    </source>
</evidence>
<keyword evidence="1" id="KW-1133">Transmembrane helix</keyword>
<gene>
    <name evidence="2" type="ORF">GCM10011534_12090</name>
</gene>
<protein>
    <submittedName>
        <fullName evidence="2">Uncharacterized protein</fullName>
    </submittedName>
</protein>